<sequence length="496" mass="57775">MVIDSFSDVIFSLLFFSVVGWIGETILHLIHYKKFVNKGFLFGPYSPMYGFAGLILILFKMILPVPFLLFFLFAFLFFIFYEYTGNLVLEKLTNIQWWNYDGRKLQFRGRVYFPYAFFYALVFSCLIFYGGPIFGLLFGNTPSAVLRLISSGIIIVIITDQYFSLKNLADFHDRLTDWKKLYAKLDEEGKCQLVQIKNKTEFDQFPPEIREEINTITEKEHSGYRLFKSYPDMKIKDDGESITILKDLLQRDKDRWVERGWIKTKTKSKRFIESAKQDARELTGGLNFSKVFWIFLICGIFGYVVETLFALVTRGVLESRQGVIYGPFNQVYAFGGLIIVLALLPLVKKKTIIIFIGSAIIGGAFEWVCSFIQEKIFGTVSWQYKGQIFAIGKEGRTALLPMIFWGILGVLFMKFVLPRFLKLINRIARKQNRFVTWILVVFIIFDMAISAVAVYRWGERQDGIEAKNRLELFLDKHYPDNLLKEIYPNMRDPNDF</sequence>
<accession>A0A7T7XNL3</accession>
<feature type="transmembrane region" description="Helical" evidence="1">
    <location>
        <begin position="351"/>
        <end position="373"/>
    </location>
</feature>
<feature type="transmembrane region" description="Helical" evidence="1">
    <location>
        <begin position="39"/>
        <end position="59"/>
    </location>
</feature>
<organism evidence="2 3">
    <name type="scientific">Breznakiella homolactica</name>
    <dbReference type="NCBI Taxonomy" id="2798577"/>
    <lineage>
        <taxon>Bacteria</taxon>
        <taxon>Pseudomonadati</taxon>
        <taxon>Spirochaetota</taxon>
        <taxon>Spirochaetia</taxon>
        <taxon>Spirochaetales</taxon>
        <taxon>Breznakiellaceae</taxon>
        <taxon>Breznakiella</taxon>
    </lineage>
</organism>
<feature type="transmembrane region" description="Helical" evidence="1">
    <location>
        <begin position="324"/>
        <end position="344"/>
    </location>
</feature>
<feature type="transmembrane region" description="Helical" evidence="1">
    <location>
        <begin position="398"/>
        <end position="417"/>
    </location>
</feature>
<dbReference type="KEGG" id="bhc:JFL75_01120"/>
<feature type="transmembrane region" description="Helical" evidence="1">
    <location>
        <begin position="112"/>
        <end position="138"/>
    </location>
</feature>
<name>A0A7T7XNL3_9SPIR</name>
<dbReference type="EMBL" id="CP067089">
    <property type="protein sequence ID" value="QQO09552.1"/>
    <property type="molecule type" value="Genomic_DNA"/>
</dbReference>
<protein>
    <submittedName>
        <fullName evidence="2">Putative ABC transporter permease</fullName>
    </submittedName>
</protein>
<feature type="transmembrane region" description="Helical" evidence="1">
    <location>
        <begin position="6"/>
        <end position="27"/>
    </location>
</feature>
<dbReference type="AlphaFoldDB" id="A0A7T7XNL3"/>
<proteinExistence type="predicted"/>
<evidence type="ECO:0000313" key="2">
    <source>
        <dbReference type="EMBL" id="QQO09552.1"/>
    </source>
</evidence>
<evidence type="ECO:0000256" key="1">
    <source>
        <dbReference type="SAM" id="Phobius"/>
    </source>
</evidence>
<evidence type="ECO:0000313" key="3">
    <source>
        <dbReference type="Proteomes" id="UP000595917"/>
    </source>
</evidence>
<keyword evidence="1" id="KW-0812">Transmembrane</keyword>
<gene>
    <name evidence="2" type="ORF">JFL75_01120</name>
</gene>
<dbReference type="RefSeq" id="WP_215626855.1">
    <property type="nucleotide sequence ID" value="NZ_CP067089.2"/>
</dbReference>
<feature type="transmembrane region" description="Helical" evidence="1">
    <location>
        <begin position="65"/>
        <end position="83"/>
    </location>
</feature>
<dbReference type="InterPro" id="IPR010540">
    <property type="entry name" value="CmpB_TMEM229"/>
</dbReference>
<feature type="transmembrane region" description="Helical" evidence="1">
    <location>
        <begin position="291"/>
        <end position="312"/>
    </location>
</feature>
<feature type="transmembrane region" description="Helical" evidence="1">
    <location>
        <begin position="144"/>
        <end position="165"/>
    </location>
</feature>
<dbReference type="Pfam" id="PF06541">
    <property type="entry name" value="ABC_trans_CmpB"/>
    <property type="match status" value="2"/>
</dbReference>
<reference evidence="2" key="1">
    <citation type="submission" date="2021-01" db="EMBL/GenBank/DDBJ databases">
        <title>Description of Breznakiella homolactica.</title>
        <authorList>
            <person name="Song Y."/>
            <person name="Brune A."/>
        </authorList>
    </citation>
    <scope>NUCLEOTIDE SEQUENCE</scope>
    <source>
        <strain evidence="2">RmG30</strain>
    </source>
</reference>
<feature type="transmembrane region" description="Helical" evidence="1">
    <location>
        <begin position="437"/>
        <end position="458"/>
    </location>
</feature>
<dbReference type="Proteomes" id="UP000595917">
    <property type="component" value="Chromosome"/>
</dbReference>
<keyword evidence="1" id="KW-1133">Transmembrane helix</keyword>
<keyword evidence="1" id="KW-0472">Membrane</keyword>
<keyword evidence="3" id="KW-1185">Reference proteome</keyword>